<evidence type="ECO:0000256" key="2">
    <source>
        <dbReference type="ARBA" id="ARBA00022692"/>
    </source>
</evidence>
<keyword evidence="4" id="KW-1133">Transmembrane helix</keyword>
<feature type="signal peptide" evidence="5">
    <location>
        <begin position="1"/>
        <end position="24"/>
    </location>
</feature>
<evidence type="ECO:0000256" key="1">
    <source>
        <dbReference type="ARBA" id="ARBA00004370"/>
    </source>
</evidence>
<keyword evidence="2 4" id="KW-0812">Transmembrane</keyword>
<feature type="domain" description="Ig-like" evidence="6">
    <location>
        <begin position="20"/>
        <end position="125"/>
    </location>
</feature>
<dbReference type="Proteomes" id="UP000324632">
    <property type="component" value="Chromosome 4"/>
</dbReference>
<dbReference type="SUPFAM" id="SSF48726">
    <property type="entry name" value="Immunoglobulin"/>
    <property type="match status" value="2"/>
</dbReference>
<proteinExistence type="predicted"/>
<dbReference type="InterPro" id="IPR036179">
    <property type="entry name" value="Ig-like_dom_sf"/>
</dbReference>
<dbReference type="GO" id="GO:0005886">
    <property type="term" value="C:plasma membrane"/>
    <property type="evidence" value="ECO:0007669"/>
    <property type="project" value="TreeGrafter"/>
</dbReference>
<dbReference type="InterPro" id="IPR050671">
    <property type="entry name" value="CD300_family_receptors"/>
</dbReference>
<evidence type="ECO:0000256" key="5">
    <source>
        <dbReference type="SAM" id="SignalP"/>
    </source>
</evidence>
<evidence type="ECO:0000313" key="8">
    <source>
        <dbReference type="Proteomes" id="UP000324632"/>
    </source>
</evidence>
<dbReference type="SMART" id="SM00409">
    <property type="entry name" value="IG"/>
    <property type="match status" value="2"/>
</dbReference>
<feature type="transmembrane region" description="Helical" evidence="4">
    <location>
        <begin position="285"/>
        <end position="309"/>
    </location>
</feature>
<dbReference type="InterPro" id="IPR013106">
    <property type="entry name" value="Ig_V-set"/>
</dbReference>
<sequence>MTEYERRMKMMLTFTLLMIPGAVSFSVTGYTGGAVIITCQYESGYSTYEKYFCRLSKDLTQKCYDLIKTDIKDEWVNNGRFSLYDDTTASVFTVTITDLKEDDSDTYYCAVDRSLRDIYTEVKLNVREDDCCEKNISLSVPSGGSVNVSCKYPQSHRTDVKILCRSSGADICAHVRQTRDRDHDVLFITNVTDHRSEEYWCALQTEDHKYKIFITRVHITVTADHKISPPTTTTTSPSSSPSSSSFLSSFSSVQSTLLMTSSSSTFLNHLIGVTSASHVRSSDTLLIMSLSVVLVLIIIGLLMLTVILCKRHQTAVTRSHAGPVNKEQIPRASCDYTEIKDIRRDEVCSIDCPNTVYATAQSPTIPSDAMSTVYDTAQLPTIPSDAMSTVYDTAQLPTIPYDAVSTVYDTAQLPTIPSDFNNTVYSSARLPTIPSDSPNIVYSIAQFPTIPSVGSDLVGLRNHSDSCEYSTVNHWDT</sequence>
<dbReference type="PANTHER" id="PTHR11860">
    <property type="entry name" value="POLYMERIC-IMMUNOGLOBULIN RECEPTOR"/>
    <property type="match status" value="1"/>
</dbReference>
<dbReference type="GO" id="GO:0004888">
    <property type="term" value="F:transmembrane signaling receptor activity"/>
    <property type="evidence" value="ECO:0007669"/>
    <property type="project" value="TreeGrafter"/>
</dbReference>
<name>A0A5A9PIL5_9TELE</name>
<keyword evidence="5" id="KW-0732">Signal</keyword>
<dbReference type="InterPro" id="IPR007110">
    <property type="entry name" value="Ig-like_dom"/>
</dbReference>
<dbReference type="InterPro" id="IPR003599">
    <property type="entry name" value="Ig_sub"/>
</dbReference>
<reference evidence="7 8" key="1">
    <citation type="journal article" date="2019" name="Mol. Ecol. Resour.">
        <title>Chromosome-level genome assembly of Triplophysa tibetana, a fish adapted to the harsh high-altitude environment of the Tibetan Plateau.</title>
        <authorList>
            <person name="Yang X."/>
            <person name="Liu H."/>
            <person name="Ma Z."/>
            <person name="Zou Y."/>
            <person name="Zou M."/>
            <person name="Mao Y."/>
            <person name="Li X."/>
            <person name="Wang H."/>
            <person name="Chen T."/>
            <person name="Wang W."/>
            <person name="Yang R."/>
        </authorList>
    </citation>
    <scope>NUCLEOTIDE SEQUENCE [LARGE SCALE GENOMIC DNA]</scope>
    <source>
        <strain evidence="7">TTIB1903HZAU</strain>
        <tissue evidence="7">Muscle</tissue>
    </source>
</reference>
<evidence type="ECO:0000259" key="6">
    <source>
        <dbReference type="PROSITE" id="PS50835"/>
    </source>
</evidence>
<evidence type="ECO:0000256" key="3">
    <source>
        <dbReference type="ARBA" id="ARBA00023136"/>
    </source>
</evidence>
<dbReference type="Pfam" id="PF07686">
    <property type="entry name" value="V-set"/>
    <property type="match status" value="1"/>
</dbReference>
<dbReference type="EMBL" id="SOYY01000004">
    <property type="protein sequence ID" value="KAA0721743.1"/>
    <property type="molecule type" value="Genomic_DNA"/>
</dbReference>
<protein>
    <submittedName>
        <fullName evidence="7">CMRF35-like molecule 7</fullName>
    </submittedName>
</protein>
<dbReference type="CDD" id="cd05716">
    <property type="entry name" value="IgV_pIgR_like"/>
    <property type="match status" value="1"/>
</dbReference>
<comment type="caution">
    <text evidence="7">The sequence shown here is derived from an EMBL/GenBank/DDBJ whole genome shotgun (WGS) entry which is preliminary data.</text>
</comment>
<dbReference type="PANTHER" id="PTHR11860:SF118">
    <property type="entry name" value="CMRF35-LIKE MOLECULE 3-RELATED"/>
    <property type="match status" value="1"/>
</dbReference>
<keyword evidence="8" id="KW-1185">Reference proteome</keyword>
<dbReference type="Gene3D" id="2.60.40.10">
    <property type="entry name" value="Immunoglobulins"/>
    <property type="match status" value="2"/>
</dbReference>
<feature type="chain" id="PRO_5023086745" evidence="5">
    <location>
        <begin position="25"/>
        <end position="477"/>
    </location>
</feature>
<dbReference type="PROSITE" id="PS50835">
    <property type="entry name" value="IG_LIKE"/>
    <property type="match status" value="1"/>
</dbReference>
<evidence type="ECO:0000256" key="4">
    <source>
        <dbReference type="SAM" id="Phobius"/>
    </source>
</evidence>
<accession>A0A5A9PIL5</accession>
<organism evidence="7 8">
    <name type="scientific">Triplophysa tibetana</name>
    <dbReference type="NCBI Taxonomy" id="1572043"/>
    <lineage>
        <taxon>Eukaryota</taxon>
        <taxon>Metazoa</taxon>
        <taxon>Chordata</taxon>
        <taxon>Craniata</taxon>
        <taxon>Vertebrata</taxon>
        <taxon>Euteleostomi</taxon>
        <taxon>Actinopterygii</taxon>
        <taxon>Neopterygii</taxon>
        <taxon>Teleostei</taxon>
        <taxon>Ostariophysi</taxon>
        <taxon>Cypriniformes</taxon>
        <taxon>Nemacheilidae</taxon>
        <taxon>Triplophysa</taxon>
    </lineage>
</organism>
<gene>
    <name evidence="7" type="ORF">E1301_Tti014284</name>
</gene>
<evidence type="ECO:0000313" key="7">
    <source>
        <dbReference type="EMBL" id="KAA0721743.1"/>
    </source>
</evidence>
<comment type="subcellular location">
    <subcellularLocation>
        <location evidence="1">Membrane</location>
    </subcellularLocation>
</comment>
<keyword evidence="3 4" id="KW-0472">Membrane</keyword>
<dbReference type="InterPro" id="IPR013783">
    <property type="entry name" value="Ig-like_fold"/>
</dbReference>
<dbReference type="AlphaFoldDB" id="A0A5A9PIL5"/>